<dbReference type="Proteomes" id="UP000278078">
    <property type="component" value="Chromosome"/>
</dbReference>
<proteinExistence type="predicted"/>
<dbReference type="AlphaFoldDB" id="A0A3S4MVQ1"/>
<reference evidence="1 2" key="1">
    <citation type="submission" date="2018-12" db="EMBL/GenBank/DDBJ databases">
        <authorList>
            <consortium name="Pathogen Informatics"/>
        </authorList>
    </citation>
    <scope>NUCLEOTIDE SEQUENCE [LARGE SCALE GENOMIC DNA]</scope>
    <source>
        <strain evidence="1 2">NCTC10783</strain>
    </source>
</reference>
<dbReference type="EMBL" id="LR134300">
    <property type="protein sequence ID" value="VEE45764.1"/>
    <property type="molecule type" value="Genomic_DNA"/>
</dbReference>
<name>A0A3S4MVQ1_PSEFL</name>
<protein>
    <submittedName>
        <fullName evidence="1">Uncharacterized protein</fullName>
    </submittedName>
</protein>
<sequence>MFALAVASRAWMRTGAEEASGMEDPRTTNYRYDAGPNSAMRAEIGQIVVNHSLCDEPLMRIFGFLSGLRADTQSVVVESLRLRSTSLAATVTKLLETSPLPIDIPERLNVALSTFKKMTAQRNKIVHWAWGLSPEGKDEAPIYHPTKRNSDGTPYSETLTLLELRKIALDLMQVYYLLGIIAGLLECGVPDEIKSASLSKFDKLIEKVRSSILEYPEAEAEELPLS</sequence>
<evidence type="ECO:0000313" key="1">
    <source>
        <dbReference type="EMBL" id="VEE45764.1"/>
    </source>
</evidence>
<accession>A0A3S4MVQ1</accession>
<organism evidence="1 2">
    <name type="scientific">Pseudomonas fluorescens</name>
    <dbReference type="NCBI Taxonomy" id="294"/>
    <lineage>
        <taxon>Bacteria</taxon>
        <taxon>Pseudomonadati</taxon>
        <taxon>Pseudomonadota</taxon>
        <taxon>Gammaproteobacteria</taxon>
        <taxon>Pseudomonadales</taxon>
        <taxon>Pseudomonadaceae</taxon>
        <taxon>Pseudomonas</taxon>
    </lineage>
</organism>
<gene>
    <name evidence="1" type="ORF">NCTC10783_01624</name>
</gene>
<evidence type="ECO:0000313" key="2">
    <source>
        <dbReference type="Proteomes" id="UP000278078"/>
    </source>
</evidence>